<dbReference type="SUPFAM" id="SSF50129">
    <property type="entry name" value="GroES-like"/>
    <property type="match status" value="1"/>
</dbReference>
<dbReference type="GO" id="GO:0016491">
    <property type="term" value="F:oxidoreductase activity"/>
    <property type="evidence" value="ECO:0007669"/>
    <property type="project" value="InterPro"/>
</dbReference>
<dbReference type="AlphaFoldDB" id="A0A250JRV0"/>
<evidence type="ECO:0000256" key="2">
    <source>
        <dbReference type="ARBA" id="ARBA00011881"/>
    </source>
</evidence>
<evidence type="ECO:0000256" key="1">
    <source>
        <dbReference type="ARBA" id="ARBA00004496"/>
    </source>
</evidence>
<dbReference type="InterPro" id="IPR013149">
    <property type="entry name" value="ADH-like_C"/>
</dbReference>
<evidence type="ECO:0000256" key="6">
    <source>
        <dbReference type="ARBA" id="ARBA00022990"/>
    </source>
</evidence>
<dbReference type="PANTHER" id="PTHR44154:SF1">
    <property type="entry name" value="QUINONE OXIDOREDUCTASE"/>
    <property type="match status" value="1"/>
</dbReference>
<dbReference type="InterPro" id="IPR002364">
    <property type="entry name" value="Quin_OxRdtase/zeta-crystal_CS"/>
</dbReference>
<dbReference type="Gene3D" id="3.90.180.10">
    <property type="entry name" value="Medium-chain alcohol dehydrogenases, catalytic domain"/>
    <property type="match status" value="1"/>
</dbReference>
<keyword evidence="5" id="KW-0694">RNA-binding</keyword>
<dbReference type="Gene3D" id="3.40.50.720">
    <property type="entry name" value="NAD(P)-binding Rossmann-like Domain"/>
    <property type="match status" value="1"/>
</dbReference>
<evidence type="ECO:0000313" key="9">
    <source>
        <dbReference type="Proteomes" id="UP000217343"/>
    </source>
</evidence>
<keyword evidence="9" id="KW-1185">Reference proteome</keyword>
<proteinExistence type="predicted"/>
<feature type="domain" description="Enoyl reductase (ER)" evidence="7">
    <location>
        <begin position="18"/>
        <end position="322"/>
    </location>
</feature>
<dbReference type="KEGG" id="mmas:MYMAC_002209"/>
<dbReference type="RefSeq" id="WP_204817514.1">
    <property type="nucleotide sequence ID" value="NZ_CP022203.1"/>
</dbReference>
<dbReference type="Pfam" id="PF00107">
    <property type="entry name" value="ADH_zinc_N"/>
    <property type="match status" value="1"/>
</dbReference>
<comment type="subunit">
    <text evidence="2">Homotetramer.</text>
</comment>
<sequence length="325" mass="33379">MKTSIPSQMKAAAIDRFGGPEVLGMKTVSVPPVGPGEVLIQVETAGVGQWDSAEREGEMEELKPGKSSFPYVLGTDGAGAIVAVGEGVKDRKVGDRVYASGFLSDKGGFFAEYAVVKAGDTAPMPKGLSAEQAGVLAADGITALQGVQDTLSIREGMTVLVCGASGGVGHLAVQLARRLGARVMAVASGADGVALVKRLGAEQAVDGRGDGDLAKAVRDFAPDGFDAALVLAGGEGIDKALQAVKKGGHIAYPNGVEPVPRAPDGVKLSSYDGKSNPDVLARLNRLIEAGPFHVEVAQVYRLDDAGRALEAVSKHHLGKLALRIH</sequence>
<dbReference type="GO" id="GO:0003723">
    <property type="term" value="F:RNA binding"/>
    <property type="evidence" value="ECO:0007669"/>
    <property type="project" value="UniProtKB-KW"/>
</dbReference>
<keyword evidence="6" id="KW-0007">Acetylation</keyword>
<accession>A0A250JRV0</accession>
<dbReference type="SMART" id="SM00829">
    <property type="entry name" value="PKS_ER"/>
    <property type="match status" value="1"/>
</dbReference>
<dbReference type="InterPro" id="IPR036291">
    <property type="entry name" value="NAD(P)-bd_dom_sf"/>
</dbReference>
<evidence type="ECO:0000313" key="8">
    <source>
        <dbReference type="EMBL" id="ATB46604.1"/>
    </source>
</evidence>
<comment type="subcellular location">
    <subcellularLocation>
        <location evidence="1">Cytoplasm</location>
    </subcellularLocation>
</comment>
<dbReference type="InterPro" id="IPR051603">
    <property type="entry name" value="Zinc-ADH_QOR/CCCR"/>
</dbReference>
<evidence type="ECO:0000256" key="3">
    <source>
        <dbReference type="ARBA" id="ARBA00022490"/>
    </source>
</evidence>
<organism evidence="8 9">
    <name type="scientific">Corallococcus macrosporus DSM 14697</name>
    <dbReference type="NCBI Taxonomy" id="1189310"/>
    <lineage>
        <taxon>Bacteria</taxon>
        <taxon>Pseudomonadati</taxon>
        <taxon>Myxococcota</taxon>
        <taxon>Myxococcia</taxon>
        <taxon>Myxococcales</taxon>
        <taxon>Cystobacterineae</taxon>
        <taxon>Myxococcaceae</taxon>
        <taxon>Corallococcus</taxon>
    </lineage>
</organism>
<protein>
    <submittedName>
        <fullName evidence="8">Zinc-binding dehydrogenase</fullName>
    </submittedName>
</protein>
<name>A0A250JRV0_9BACT</name>
<dbReference type="CDD" id="cd05289">
    <property type="entry name" value="MDR_like_2"/>
    <property type="match status" value="1"/>
</dbReference>
<dbReference type="InterPro" id="IPR011032">
    <property type="entry name" value="GroES-like_sf"/>
</dbReference>
<dbReference type="InterPro" id="IPR013154">
    <property type="entry name" value="ADH-like_N"/>
</dbReference>
<keyword evidence="4" id="KW-0521">NADP</keyword>
<dbReference type="PANTHER" id="PTHR44154">
    <property type="entry name" value="QUINONE OXIDOREDUCTASE"/>
    <property type="match status" value="1"/>
</dbReference>
<dbReference type="SUPFAM" id="SSF51735">
    <property type="entry name" value="NAD(P)-binding Rossmann-fold domains"/>
    <property type="match status" value="1"/>
</dbReference>
<dbReference type="Pfam" id="PF08240">
    <property type="entry name" value="ADH_N"/>
    <property type="match status" value="1"/>
</dbReference>
<keyword evidence="3" id="KW-0963">Cytoplasm</keyword>
<dbReference type="GO" id="GO:0005737">
    <property type="term" value="C:cytoplasm"/>
    <property type="evidence" value="ECO:0007669"/>
    <property type="project" value="UniProtKB-SubCell"/>
</dbReference>
<dbReference type="GO" id="GO:0008270">
    <property type="term" value="F:zinc ion binding"/>
    <property type="evidence" value="ECO:0007669"/>
    <property type="project" value="InterPro"/>
</dbReference>
<evidence type="ECO:0000256" key="5">
    <source>
        <dbReference type="ARBA" id="ARBA00022884"/>
    </source>
</evidence>
<dbReference type="Proteomes" id="UP000217343">
    <property type="component" value="Chromosome"/>
</dbReference>
<gene>
    <name evidence="8" type="ORF">MYMAC_002209</name>
</gene>
<dbReference type="EMBL" id="CP022203">
    <property type="protein sequence ID" value="ATB46604.1"/>
    <property type="molecule type" value="Genomic_DNA"/>
</dbReference>
<reference evidence="8 9" key="1">
    <citation type="submission" date="2017-06" db="EMBL/GenBank/DDBJ databases">
        <title>Sequencing and comparative analysis of myxobacterial genomes.</title>
        <authorList>
            <person name="Rupp O."/>
            <person name="Goesmann A."/>
            <person name="Sogaard-Andersen L."/>
        </authorList>
    </citation>
    <scope>NUCLEOTIDE SEQUENCE [LARGE SCALE GENOMIC DNA]</scope>
    <source>
        <strain evidence="8 9">DSM 14697</strain>
    </source>
</reference>
<evidence type="ECO:0000256" key="4">
    <source>
        <dbReference type="ARBA" id="ARBA00022857"/>
    </source>
</evidence>
<dbReference type="PROSITE" id="PS01162">
    <property type="entry name" value="QOR_ZETA_CRYSTAL"/>
    <property type="match status" value="1"/>
</dbReference>
<dbReference type="InterPro" id="IPR020843">
    <property type="entry name" value="ER"/>
</dbReference>
<evidence type="ECO:0000259" key="7">
    <source>
        <dbReference type="SMART" id="SM00829"/>
    </source>
</evidence>